<sequence length="55" mass="6393">MAADSQLSDDRDSARDVERLGLRHEDLREHTTRHVDHAARRLRRLVRGFLDRASG</sequence>
<reference evidence="2" key="1">
    <citation type="journal article" date="2022" name="ISME J.">
        <title>Identification of active gaseous-alkane degraders at natural gas seeps.</title>
        <authorList>
            <person name="Farhan Ul Haque M."/>
            <person name="Hernandez M."/>
            <person name="Crombie A.T."/>
            <person name="Murrell J.C."/>
        </authorList>
    </citation>
    <scope>NUCLEOTIDE SEQUENCE</scope>
    <source>
        <strain evidence="2">ANDR5</strain>
    </source>
</reference>
<feature type="compositionally biased region" description="Basic and acidic residues" evidence="1">
    <location>
        <begin position="8"/>
        <end position="20"/>
    </location>
</feature>
<evidence type="ECO:0000313" key="2">
    <source>
        <dbReference type="EMBL" id="MCI4675439.1"/>
    </source>
</evidence>
<dbReference type="EMBL" id="JAIVFL010000001">
    <property type="protein sequence ID" value="MCI4675439.1"/>
    <property type="molecule type" value="Genomic_DNA"/>
</dbReference>
<protein>
    <submittedName>
        <fullName evidence="2">Uncharacterized protein</fullName>
    </submittedName>
</protein>
<evidence type="ECO:0000313" key="3">
    <source>
        <dbReference type="Proteomes" id="UP001139068"/>
    </source>
</evidence>
<feature type="region of interest" description="Disordered" evidence="1">
    <location>
        <begin position="1"/>
        <end position="20"/>
    </location>
</feature>
<organism evidence="2 3">
    <name type="scientific">Candidatus Mycolicibacterium alkanivorans</name>
    <dbReference type="NCBI Taxonomy" id="2954114"/>
    <lineage>
        <taxon>Bacteria</taxon>
        <taxon>Bacillati</taxon>
        <taxon>Actinomycetota</taxon>
        <taxon>Actinomycetes</taxon>
        <taxon>Mycobacteriales</taxon>
        <taxon>Mycobacteriaceae</taxon>
        <taxon>Mycolicibacterium</taxon>
    </lineage>
</organism>
<dbReference type="RefSeq" id="WP_243071756.1">
    <property type="nucleotide sequence ID" value="NZ_JAIVFL010000001.1"/>
</dbReference>
<evidence type="ECO:0000256" key="1">
    <source>
        <dbReference type="SAM" id="MobiDB-lite"/>
    </source>
</evidence>
<keyword evidence="3" id="KW-1185">Reference proteome</keyword>
<proteinExistence type="predicted"/>
<comment type="caution">
    <text evidence="2">The sequence shown here is derived from an EMBL/GenBank/DDBJ whole genome shotgun (WGS) entry which is preliminary data.</text>
</comment>
<dbReference type="Proteomes" id="UP001139068">
    <property type="component" value="Unassembled WGS sequence"/>
</dbReference>
<accession>A0ABS9YX67</accession>
<name>A0ABS9YX67_9MYCO</name>
<gene>
    <name evidence="2" type="ORF">K9U37_11305</name>
</gene>